<dbReference type="GO" id="GO:0055085">
    <property type="term" value="P:transmembrane transport"/>
    <property type="evidence" value="ECO:0007669"/>
    <property type="project" value="InterPro"/>
</dbReference>
<feature type="transmembrane region" description="Helical" evidence="8">
    <location>
        <begin position="174"/>
        <end position="196"/>
    </location>
</feature>
<proteinExistence type="inferred from homology"/>
<name>A0A5Q2N3H1_9FIRM</name>
<dbReference type="PANTHER" id="PTHR43848">
    <property type="entry name" value="PUTRESCINE TRANSPORT SYSTEM PERMEASE PROTEIN POTI"/>
    <property type="match status" value="1"/>
</dbReference>
<dbReference type="InterPro" id="IPR035906">
    <property type="entry name" value="MetI-like_sf"/>
</dbReference>
<reference evidence="11" key="1">
    <citation type="submission" date="2019-11" db="EMBL/GenBank/DDBJ databases">
        <title>Genome sequence of Heliorestis convoluta strain HH, an alkaliphilic and minimalistic phototrophic bacterium from a soda lake in Egypt.</title>
        <authorList>
            <person name="Dewey E.D."/>
            <person name="Stokes L.M."/>
            <person name="Burchell B.M."/>
            <person name="Shaffer K.N."/>
            <person name="Huntington A.M."/>
            <person name="Baker J.M."/>
            <person name="Nadendla S."/>
            <person name="Giglio M.G."/>
            <person name="Touchman J.W."/>
            <person name="Blankenship R.E."/>
            <person name="Madigan M.T."/>
            <person name="Sattley W.M."/>
        </authorList>
    </citation>
    <scope>NUCLEOTIDE SEQUENCE [LARGE SCALE GENOMIC DNA]</scope>
    <source>
        <strain evidence="11">HH</strain>
    </source>
</reference>
<accession>A0A5Q2N3H1</accession>
<comment type="similarity">
    <text evidence="2">Belongs to the binding-protein-dependent transport system permease family. CysTW subfamily.</text>
</comment>
<organism evidence="10 11">
    <name type="scientific">Heliorestis convoluta</name>
    <dbReference type="NCBI Taxonomy" id="356322"/>
    <lineage>
        <taxon>Bacteria</taxon>
        <taxon>Bacillati</taxon>
        <taxon>Bacillota</taxon>
        <taxon>Clostridia</taxon>
        <taxon>Eubacteriales</taxon>
        <taxon>Heliobacteriaceae</taxon>
        <taxon>Heliorestis</taxon>
    </lineage>
</organism>
<evidence type="ECO:0000259" key="9">
    <source>
        <dbReference type="PROSITE" id="PS50928"/>
    </source>
</evidence>
<evidence type="ECO:0000256" key="2">
    <source>
        <dbReference type="ARBA" id="ARBA00007069"/>
    </source>
</evidence>
<dbReference type="CDD" id="cd06261">
    <property type="entry name" value="TM_PBP2"/>
    <property type="match status" value="1"/>
</dbReference>
<keyword evidence="6 8" id="KW-1133">Transmembrane helix</keyword>
<dbReference type="EMBL" id="CP045875">
    <property type="protein sequence ID" value="QGG48409.1"/>
    <property type="molecule type" value="Genomic_DNA"/>
</dbReference>
<comment type="subcellular location">
    <subcellularLocation>
        <location evidence="1 8">Cell membrane</location>
        <topology evidence="1 8">Multi-pass membrane protein</topology>
    </subcellularLocation>
</comment>
<feature type="transmembrane region" description="Helical" evidence="8">
    <location>
        <begin position="12"/>
        <end position="32"/>
    </location>
</feature>
<dbReference type="GO" id="GO:0005886">
    <property type="term" value="C:plasma membrane"/>
    <property type="evidence" value="ECO:0007669"/>
    <property type="project" value="UniProtKB-SubCell"/>
</dbReference>
<dbReference type="KEGG" id="hcv:FTV88_2311"/>
<sequence>MKPLRHRLLFTYTMAVLAFLYIPIVVLVLYSFNASRINAQWSGFTFDWYISAFQNRYVMEALYNSLTIALIAMIVSTVLGTMTALALHRYKFRWKGAIHSLIYLPILIPEIVMGLSLLVLFSQLAIPLGKLTVVIAHISFCISFVVIIVLARLEGLGKDLEEAAQDLGATPWQTFRYVTFPLISPGVLAGALMAFTLSIDDFVISFFVAGPNSTTLPLYIYGMVKRGVSPEINALSTLLILFIVIVTVALVILPERFQSRVSDKKAQRQMPF</sequence>
<evidence type="ECO:0000256" key="8">
    <source>
        <dbReference type="RuleBase" id="RU363032"/>
    </source>
</evidence>
<dbReference type="Proteomes" id="UP000366051">
    <property type="component" value="Chromosome"/>
</dbReference>
<feature type="transmembrane region" description="Helical" evidence="8">
    <location>
        <begin position="234"/>
        <end position="253"/>
    </location>
</feature>
<dbReference type="SUPFAM" id="SSF161098">
    <property type="entry name" value="MetI-like"/>
    <property type="match status" value="1"/>
</dbReference>
<evidence type="ECO:0000256" key="1">
    <source>
        <dbReference type="ARBA" id="ARBA00004651"/>
    </source>
</evidence>
<evidence type="ECO:0000256" key="4">
    <source>
        <dbReference type="ARBA" id="ARBA00022475"/>
    </source>
</evidence>
<feature type="transmembrane region" description="Helical" evidence="8">
    <location>
        <begin position="202"/>
        <end position="222"/>
    </location>
</feature>
<feature type="transmembrane region" description="Helical" evidence="8">
    <location>
        <begin position="66"/>
        <end position="88"/>
    </location>
</feature>
<evidence type="ECO:0000256" key="6">
    <source>
        <dbReference type="ARBA" id="ARBA00022989"/>
    </source>
</evidence>
<keyword evidence="3 8" id="KW-0813">Transport</keyword>
<dbReference type="PANTHER" id="PTHR43848:SF2">
    <property type="entry name" value="PUTRESCINE TRANSPORT SYSTEM PERMEASE PROTEIN POTI"/>
    <property type="match status" value="1"/>
</dbReference>
<feature type="domain" description="ABC transmembrane type-1" evidence="9">
    <location>
        <begin position="62"/>
        <end position="253"/>
    </location>
</feature>
<dbReference type="InterPro" id="IPR051789">
    <property type="entry name" value="Bact_Polyamine_Transport"/>
</dbReference>
<keyword evidence="7 8" id="KW-0472">Membrane</keyword>
<evidence type="ECO:0000256" key="3">
    <source>
        <dbReference type="ARBA" id="ARBA00022448"/>
    </source>
</evidence>
<feature type="transmembrane region" description="Helical" evidence="8">
    <location>
        <begin position="133"/>
        <end position="153"/>
    </location>
</feature>
<dbReference type="RefSeq" id="WP_279236764.1">
    <property type="nucleotide sequence ID" value="NZ_CP045875.1"/>
</dbReference>
<feature type="transmembrane region" description="Helical" evidence="8">
    <location>
        <begin position="100"/>
        <end position="121"/>
    </location>
</feature>
<protein>
    <submittedName>
        <fullName evidence="10">Spermidine/putrescine abc transporter PotC, permease protein</fullName>
    </submittedName>
</protein>
<evidence type="ECO:0000256" key="7">
    <source>
        <dbReference type="ARBA" id="ARBA00023136"/>
    </source>
</evidence>
<evidence type="ECO:0000313" key="10">
    <source>
        <dbReference type="EMBL" id="QGG48409.1"/>
    </source>
</evidence>
<dbReference type="AlphaFoldDB" id="A0A5Q2N3H1"/>
<dbReference type="PROSITE" id="PS50928">
    <property type="entry name" value="ABC_TM1"/>
    <property type="match status" value="1"/>
</dbReference>
<keyword evidence="11" id="KW-1185">Reference proteome</keyword>
<keyword evidence="5 8" id="KW-0812">Transmembrane</keyword>
<dbReference type="InterPro" id="IPR000515">
    <property type="entry name" value="MetI-like"/>
</dbReference>
<evidence type="ECO:0000256" key="5">
    <source>
        <dbReference type="ARBA" id="ARBA00022692"/>
    </source>
</evidence>
<gene>
    <name evidence="10" type="primary">potC</name>
    <name evidence="10" type="ORF">FTV88_2311</name>
</gene>
<evidence type="ECO:0000313" key="11">
    <source>
        <dbReference type="Proteomes" id="UP000366051"/>
    </source>
</evidence>
<dbReference type="Gene3D" id="1.10.3720.10">
    <property type="entry name" value="MetI-like"/>
    <property type="match status" value="1"/>
</dbReference>
<keyword evidence="4" id="KW-1003">Cell membrane</keyword>
<dbReference type="Pfam" id="PF00528">
    <property type="entry name" value="BPD_transp_1"/>
    <property type="match status" value="1"/>
</dbReference>